<evidence type="ECO:0000313" key="1">
    <source>
        <dbReference type="EMBL" id="CCA17368.1"/>
    </source>
</evidence>
<reference evidence="1" key="2">
    <citation type="submission" date="2011-02" db="EMBL/GenBank/DDBJ databases">
        <authorList>
            <person name="MacLean D."/>
        </authorList>
    </citation>
    <scope>NUCLEOTIDE SEQUENCE</scope>
</reference>
<accession>F0W884</accession>
<gene>
    <name evidence="1" type="primary">AlNc14C33G3044</name>
    <name evidence="1" type="ORF">ALNC14_035110</name>
</gene>
<dbReference type="HOGENOM" id="CLU_3054326_0_0_1"/>
<proteinExistence type="predicted"/>
<protein>
    <submittedName>
        <fullName evidence="1">AlNc14C33G3044 protein</fullName>
    </submittedName>
</protein>
<sequence length="54" mass="6272">MSVHSTPIDWSLCAYVTPVRCELQEEMYSESLKISIRYIGVLVMSLLRVHQDDE</sequence>
<dbReference type="AlphaFoldDB" id="F0W884"/>
<dbReference type="EMBL" id="FR824078">
    <property type="protein sequence ID" value="CCA17368.1"/>
    <property type="molecule type" value="Genomic_DNA"/>
</dbReference>
<organism evidence="1">
    <name type="scientific">Albugo laibachii Nc14</name>
    <dbReference type="NCBI Taxonomy" id="890382"/>
    <lineage>
        <taxon>Eukaryota</taxon>
        <taxon>Sar</taxon>
        <taxon>Stramenopiles</taxon>
        <taxon>Oomycota</taxon>
        <taxon>Peronosporomycetes</taxon>
        <taxon>Albuginales</taxon>
        <taxon>Albuginaceae</taxon>
        <taxon>Albugo</taxon>
    </lineage>
</organism>
<name>F0W884_9STRA</name>
<reference evidence="1" key="1">
    <citation type="journal article" date="2011" name="PLoS Biol.">
        <title>Gene gain and loss during evolution of obligate parasitism in the white rust pathogen of Arabidopsis thaliana.</title>
        <authorList>
            <person name="Kemen E."/>
            <person name="Gardiner A."/>
            <person name="Schultz-Larsen T."/>
            <person name="Kemen A.C."/>
            <person name="Balmuth A.L."/>
            <person name="Robert-Seilaniantz A."/>
            <person name="Bailey K."/>
            <person name="Holub E."/>
            <person name="Studholme D.J."/>
            <person name="Maclean D."/>
            <person name="Jones J.D."/>
        </authorList>
    </citation>
    <scope>NUCLEOTIDE SEQUENCE</scope>
</reference>